<dbReference type="Proteomes" id="UP000005438">
    <property type="component" value="Chromosome"/>
</dbReference>
<name>G8TE44_NIAKG</name>
<gene>
    <name evidence="1" type="ordered locus">Niako_0856</name>
</gene>
<dbReference type="RefSeq" id="WP_014217149.1">
    <property type="nucleotide sequence ID" value="NC_016609.1"/>
</dbReference>
<dbReference type="AlphaFoldDB" id="G8TE44"/>
<dbReference type="KEGG" id="nko:Niako_0856"/>
<evidence type="ECO:0000313" key="2">
    <source>
        <dbReference type="Proteomes" id="UP000005438"/>
    </source>
</evidence>
<evidence type="ECO:0000313" key="1">
    <source>
        <dbReference type="EMBL" id="AEV97235.1"/>
    </source>
</evidence>
<reference evidence="1 2" key="1">
    <citation type="submission" date="2011-12" db="EMBL/GenBank/DDBJ databases">
        <title>The complete genome of Niastella koreensis GR20-10.</title>
        <authorList>
            <consortium name="US DOE Joint Genome Institute (JGI-PGF)"/>
            <person name="Lucas S."/>
            <person name="Han J."/>
            <person name="Lapidus A."/>
            <person name="Bruce D."/>
            <person name="Goodwin L."/>
            <person name="Pitluck S."/>
            <person name="Peters L."/>
            <person name="Kyrpides N."/>
            <person name="Mavromatis K."/>
            <person name="Ivanova N."/>
            <person name="Mikhailova N."/>
            <person name="Davenport K."/>
            <person name="Saunders E."/>
            <person name="Detter J.C."/>
            <person name="Tapia R."/>
            <person name="Han C."/>
            <person name="Land M."/>
            <person name="Hauser L."/>
            <person name="Markowitz V."/>
            <person name="Cheng J.-F."/>
            <person name="Hugenholtz P."/>
            <person name="Woyke T."/>
            <person name="Wu D."/>
            <person name="Tindall B."/>
            <person name="Pomrenke H."/>
            <person name="Brambilla E."/>
            <person name="Klenk H.-P."/>
            <person name="Eisen J.A."/>
        </authorList>
    </citation>
    <scope>NUCLEOTIDE SEQUENCE [LARGE SCALE GENOMIC DNA]</scope>
    <source>
        <strain evidence="2">DSM 17620 / KACC 11465 / NBRC 106392 / GR20-10</strain>
    </source>
</reference>
<protein>
    <submittedName>
        <fullName evidence="1">Uncharacterized protein</fullName>
    </submittedName>
</protein>
<dbReference type="EMBL" id="CP003178">
    <property type="protein sequence ID" value="AEV97235.1"/>
    <property type="molecule type" value="Genomic_DNA"/>
</dbReference>
<sequence length="70" mass="7260">MQKRKILKQLCQLINGQLEGGFIVLQADVKIVAGVSEPANNCNGGYCVPSNNCGSGQNCGNCVTGCGSKE</sequence>
<organism evidence="1 2">
    <name type="scientific">Niastella koreensis (strain DSM 17620 / KACC 11465 / NBRC 106392 / GR20-10)</name>
    <dbReference type="NCBI Taxonomy" id="700598"/>
    <lineage>
        <taxon>Bacteria</taxon>
        <taxon>Pseudomonadati</taxon>
        <taxon>Bacteroidota</taxon>
        <taxon>Chitinophagia</taxon>
        <taxon>Chitinophagales</taxon>
        <taxon>Chitinophagaceae</taxon>
        <taxon>Niastella</taxon>
    </lineage>
</organism>
<accession>G8TE44</accession>
<proteinExistence type="predicted"/>
<dbReference type="STRING" id="700598.Niako_0856"/>
<dbReference type="HOGENOM" id="CLU_2826704_0_0_10"/>